<dbReference type="GO" id="GO:0006526">
    <property type="term" value="P:L-arginine biosynthetic process"/>
    <property type="evidence" value="ECO:0007669"/>
    <property type="project" value="UniProtKB-UniRule"/>
</dbReference>
<dbReference type="GO" id="GO:0004042">
    <property type="term" value="F:L-glutamate N-acetyltransferase activity"/>
    <property type="evidence" value="ECO:0007669"/>
    <property type="project" value="UniProtKB-UniRule"/>
</dbReference>
<evidence type="ECO:0000256" key="3">
    <source>
        <dbReference type="ARBA" id="ARBA00022571"/>
    </source>
</evidence>
<dbReference type="CDD" id="cd02152">
    <property type="entry name" value="OAT"/>
    <property type="match status" value="1"/>
</dbReference>
<dbReference type="UniPathway" id="UPA00068">
    <property type="reaction ID" value="UER00106"/>
</dbReference>
<evidence type="ECO:0000256" key="7">
    <source>
        <dbReference type="ARBA" id="ARBA00023268"/>
    </source>
</evidence>
<name>E7MZ91_9FIRM</name>
<evidence type="ECO:0000313" key="11">
    <source>
        <dbReference type="EMBL" id="EFW30405.1"/>
    </source>
</evidence>
<feature type="binding site" evidence="10">
    <location>
        <position position="403"/>
    </location>
    <ligand>
        <name>substrate</name>
    </ligand>
</feature>
<keyword evidence="7 10" id="KW-0511">Multifunctional enzyme</keyword>
<dbReference type="FunFam" id="3.10.20.340:FF:000001">
    <property type="entry name" value="Arginine biosynthesis bifunctional protein ArgJ, chloroplastic"/>
    <property type="match status" value="1"/>
</dbReference>
<evidence type="ECO:0000256" key="1">
    <source>
        <dbReference type="ARBA" id="ARBA00006774"/>
    </source>
</evidence>
<dbReference type="EC" id="2.3.1.1" evidence="10"/>
<dbReference type="SUPFAM" id="SSF56266">
    <property type="entry name" value="DmpA/ArgJ-like"/>
    <property type="match status" value="1"/>
</dbReference>
<comment type="pathway">
    <text evidence="10">Amino-acid biosynthesis; L-arginine biosynthesis; L-ornithine and N-acetyl-L-glutamate from L-glutamate and N(2)-acetyl-L-ornithine (cyclic): step 1/1.</text>
</comment>
<evidence type="ECO:0000256" key="6">
    <source>
        <dbReference type="ARBA" id="ARBA00022813"/>
    </source>
</evidence>
<comment type="similarity">
    <text evidence="1 10">Belongs to the ArgJ family.</text>
</comment>
<proteinExistence type="inferred from homology"/>
<keyword evidence="3 10" id="KW-0055">Arginine biosynthesis</keyword>
<dbReference type="Gene3D" id="3.10.20.340">
    <property type="entry name" value="ArgJ beta chain, C-terminal domain"/>
    <property type="match status" value="1"/>
</dbReference>
<keyword evidence="10" id="KW-0963">Cytoplasm</keyword>
<feature type="binding site" evidence="10">
    <location>
        <position position="195"/>
    </location>
    <ligand>
        <name>substrate</name>
    </ligand>
</feature>
<feature type="binding site" evidence="10">
    <location>
        <position position="281"/>
    </location>
    <ligand>
        <name>substrate</name>
    </ligand>
</feature>
<dbReference type="NCBIfam" id="TIGR00120">
    <property type="entry name" value="ArgJ"/>
    <property type="match status" value="1"/>
</dbReference>
<comment type="pathway">
    <text evidence="10">Amino-acid biosynthesis; L-arginine biosynthesis; N(2)-acetyl-L-ornithine from L-glutamate: step 1/4.</text>
</comment>
<evidence type="ECO:0000313" key="12">
    <source>
        <dbReference type="Proteomes" id="UP000004633"/>
    </source>
</evidence>
<evidence type="ECO:0000256" key="9">
    <source>
        <dbReference type="ARBA" id="ARBA00049439"/>
    </source>
</evidence>
<evidence type="ECO:0000256" key="8">
    <source>
        <dbReference type="ARBA" id="ARBA00023315"/>
    </source>
</evidence>
<dbReference type="InterPro" id="IPR002813">
    <property type="entry name" value="Arg_biosynth_ArgJ"/>
</dbReference>
<comment type="subunit">
    <text evidence="2 10">Heterotetramer of two alpha and two beta chains.</text>
</comment>
<comment type="catalytic activity">
    <reaction evidence="9 10">
        <text>N(2)-acetyl-L-ornithine + L-glutamate = N-acetyl-L-glutamate + L-ornithine</text>
        <dbReference type="Rhea" id="RHEA:15349"/>
        <dbReference type="ChEBI" id="CHEBI:29985"/>
        <dbReference type="ChEBI" id="CHEBI:44337"/>
        <dbReference type="ChEBI" id="CHEBI:46911"/>
        <dbReference type="ChEBI" id="CHEBI:57805"/>
        <dbReference type="EC" id="2.3.1.35"/>
    </reaction>
</comment>
<dbReference type="HOGENOM" id="CLU_027172_1_0_9"/>
<sequence>MEEIIMFSEASAKAGITYPKGFLAAGVKAGLKKSGNPDVALIYTEKEAAVAGTFTKNAVAAAPVGVSKKVVATHTAHAIVANSGCANACTGAQGEEDAAAMQQITADALGCTAQDVVVASTGIIGKLLPMDKVKLGIHAAAHALSPNGSPDAGNAILTTDTYSKAGTATVVLGGMEVRLGIIAKGSGMIRPDMATVLCFITTDADIDALLLQEALSEVMEHSLNMISIDGDMSTNDMAIILANGAAGNPKIAEKNADYEAFKGVLLALCQGISEKIAADGEGATKFLTIHVVGARSFADAKTVGMSVANSPLVKTAFFGEDPNWGRVICAVGYAGVPMDPERTTVKFGGIPVYAGGVGVPYDAEALHAVMSGHDIVIEIDLNEGDVEAKVWTCDFSYEYVKINGEYHT</sequence>
<dbReference type="Gene3D" id="3.60.70.12">
    <property type="entry name" value="L-amino peptidase D-ALA esterase/amidase"/>
    <property type="match status" value="1"/>
</dbReference>
<organism evidence="11 12">
    <name type="scientific">Selenomonas artemidis F0399</name>
    <dbReference type="NCBI Taxonomy" id="749551"/>
    <lineage>
        <taxon>Bacteria</taxon>
        <taxon>Bacillati</taxon>
        <taxon>Bacillota</taxon>
        <taxon>Negativicutes</taxon>
        <taxon>Selenomonadales</taxon>
        <taxon>Selenomonadaceae</taxon>
        <taxon>Selenomonas</taxon>
    </lineage>
</organism>
<dbReference type="PANTHER" id="PTHR23100">
    <property type="entry name" value="ARGININE BIOSYNTHESIS BIFUNCTIONAL PROTEIN ARGJ"/>
    <property type="match status" value="1"/>
</dbReference>
<keyword evidence="5 10" id="KW-0808">Transferase</keyword>
<feature type="chain" id="PRO_5023214727" description="Arginine biosynthesis bifunctional protein ArgJ beta chain" evidence="10">
    <location>
        <begin position="195"/>
        <end position="408"/>
    </location>
</feature>
<evidence type="ECO:0000256" key="5">
    <source>
        <dbReference type="ARBA" id="ARBA00022679"/>
    </source>
</evidence>
<dbReference type="Pfam" id="PF01960">
    <property type="entry name" value="ArgJ"/>
    <property type="match status" value="1"/>
</dbReference>
<dbReference type="InterPro" id="IPR042195">
    <property type="entry name" value="ArgJ_beta_C"/>
</dbReference>
<dbReference type="EMBL" id="AECV01000001">
    <property type="protein sequence ID" value="EFW30405.1"/>
    <property type="molecule type" value="Genomic_DNA"/>
</dbReference>
<comment type="catalytic activity">
    <reaction evidence="10">
        <text>L-glutamate + acetyl-CoA = N-acetyl-L-glutamate + CoA + H(+)</text>
        <dbReference type="Rhea" id="RHEA:24292"/>
        <dbReference type="ChEBI" id="CHEBI:15378"/>
        <dbReference type="ChEBI" id="CHEBI:29985"/>
        <dbReference type="ChEBI" id="CHEBI:44337"/>
        <dbReference type="ChEBI" id="CHEBI:57287"/>
        <dbReference type="ChEBI" id="CHEBI:57288"/>
        <dbReference type="EC" id="2.3.1.1"/>
    </reaction>
</comment>
<comment type="subcellular location">
    <subcellularLocation>
        <location evidence="10">Cytoplasm</location>
    </subcellularLocation>
</comment>
<keyword evidence="8 10" id="KW-0012">Acyltransferase</keyword>
<dbReference type="HAMAP" id="MF_01106">
    <property type="entry name" value="ArgJ"/>
    <property type="match status" value="1"/>
</dbReference>
<dbReference type="NCBIfam" id="NF003802">
    <property type="entry name" value="PRK05388.1"/>
    <property type="match status" value="1"/>
</dbReference>
<evidence type="ECO:0000256" key="10">
    <source>
        <dbReference type="HAMAP-Rule" id="MF_01106"/>
    </source>
</evidence>
<feature type="site" description="Involved in the stabilization of negative charge on the oxyanion by the formation of the oxyanion hole" evidence="10">
    <location>
        <position position="122"/>
    </location>
</feature>
<dbReference type="MEROPS" id="T05.002"/>
<keyword evidence="4 10" id="KW-0028">Amino-acid biosynthesis</keyword>
<dbReference type="EC" id="2.3.1.35" evidence="10"/>
<feature type="binding site" evidence="10">
    <location>
        <position position="408"/>
    </location>
    <ligand>
        <name>substrate</name>
    </ligand>
</feature>
<feature type="binding site" evidence="10">
    <location>
        <position position="184"/>
    </location>
    <ligand>
        <name>substrate</name>
    </ligand>
</feature>
<evidence type="ECO:0000256" key="2">
    <source>
        <dbReference type="ARBA" id="ARBA00011475"/>
    </source>
</evidence>
<feature type="active site" description="Nucleophile" evidence="10">
    <location>
        <position position="195"/>
    </location>
</feature>
<keyword evidence="6 10" id="KW-0068">Autocatalytic cleavage</keyword>
<feature type="site" description="Cleavage; by autolysis" evidence="10">
    <location>
        <begin position="194"/>
        <end position="195"/>
    </location>
</feature>
<dbReference type="GO" id="GO:0006592">
    <property type="term" value="P:ornithine biosynthetic process"/>
    <property type="evidence" value="ECO:0007669"/>
    <property type="project" value="TreeGrafter"/>
</dbReference>
<dbReference type="GO" id="GO:0005737">
    <property type="term" value="C:cytoplasm"/>
    <property type="evidence" value="ECO:0007669"/>
    <property type="project" value="UniProtKB-SubCell"/>
</dbReference>
<reference evidence="11 12" key="1">
    <citation type="submission" date="2010-08" db="EMBL/GenBank/DDBJ databases">
        <authorList>
            <person name="Weinstock G."/>
            <person name="Sodergren E."/>
            <person name="Clifton S."/>
            <person name="Fulton L."/>
            <person name="Fulton B."/>
            <person name="Courtney L."/>
            <person name="Fronick C."/>
            <person name="Harrison M."/>
            <person name="Strong C."/>
            <person name="Farmer C."/>
            <person name="Delahaunty K."/>
            <person name="Markovic C."/>
            <person name="Hall O."/>
            <person name="Minx P."/>
            <person name="Tomlinson C."/>
            <person name="Mitreva M."/>
            <person name="Hou S."/>
            <person name="Chen J."/>
            <person name="Wollam A."/>
            <person name="Pepin K.H."/>
            <person name="Johnson M."/>
            <person name="Bhonagiri V."/>
            <person name="Zhang X."/>
            <person name="Suruliraj S."/>
            <person name="Warren W."/>
            <person name="Chinwalla A."/>
            <person name="Mardis E.R."/>
            <person name="Wilson R.K."/>
        </authorList>
    </citation>
    <scope>NUCLEOTIDE SEQUENCE [LARGE SCALE GENOMIC DNA]</scope>
    <source>
        <strain evidence="11 12">F0399</strain>
    </source>
</reference>
<dbReference type="GO" id="GO:0004358">
    <property type="term" value="F:L-glutamate N-acetyltransferase activity, acting on acetyl-L-ornithine as donor"/>
    <property type="evidence" value="ECO:0007669"/>
    <property type="project" value="UniProtKB-UniRule"/>
</dbReference>
<gene>
    <name evidence="10 11" type="primary">argJ</name>
    <name evidence="11" type="ORF">HMPREF9555_00031</name>
</gene>
<dbReference type="Proteomes" id="UP000004633">
    <property type="component" value="Unassembled WGS sequence"/>
</dbReference>
<dbReference type="PANTHER" id="PTHR23100:SF0">
    <property type="entry name" value="ARGININE BIOSYNTHESIS BIFUNCTIONAL PROTEIN ARGJ, MITOCHONDRIAL"/>
    <property type="match status" value="1"/>
</dbReference>
<feature type="binding site" evidence="10">
    <location>
        <position position="158"/>
    </location>
    <ligand>
        <name>substrate</name>
    </ligand>
</feature>
<dbReference type="FunFam" id="3.60.70.12:FF:000001">
    <property type="entry name" value="Arginine biosynthesis bifunctional protein ArgJ, chloroplastic"/>
    <property type="match status" value="1"/>
</dbReference>
<feature type="chain" id="PRO_5023214726" description="Arginine biosynthesis bifunctional protein ArgJ alpha chain" evidence="10">
    <location>
        <begin position="1"/>
        <end position="194"/>
    </location>
</feature>
<comment type="caution">
    <text evidence="11">The sequence shown here is derived from an EMBL/GenBank/DDBJ whole genome shotgun (WGS) entry which is preliminary data.</text>
</comment>
<protein>
    <recommendedName>
        <fullName evidence="10">Arginine biosynthesis bifunctional protein ArgJ</fullName>
    </recommendedName>
    <domain>
        <recommendedName>
            <fullName evidence="10">Glutamate N-acetyltransferase</fullName>
            <ecNumber evidence="10">2.3.1.35</ecNumber>
        </recommendedName>
        <alternativeName>
            <fullName evidence="10">Ornithine acetyltransferase</fullName>
            <shortName evidence="10">OATase</shortName>
        </alternativeName>
        <alternativeName>
            <fullName evidence="10">Ornithine transacetylase</fullName>
        </alternativeName>
    </domain>
    <domain>
        <recommendedName>
            <fullName evidence="10">Amino-acid acetyltransferase</fullName>
            <ecNumber evidence="10">2.3.1.1</ecNumber>
        </recommendedName>
        <alternativeName>
            <fullName evidence="10">N-acetylglutamate synthase</fullName>
            <shortName evidence="10">AGSase</shortName>
        </alternativeName>
    </domain>
    <component>
        <recommendedName>
            <fullName evidence="10">Arginine biosynthesis bifunctional protein ArgJ alpha chain</fullName>
        </recommendedName>
    </component>
    <component>
        <recommendedName>
            <fullName evidence="10">Arginine biosynthesis bifunctional protein ArgJ beta chain</fullName>
        </recommendedName>
    </component>
</protein>
<feature type="site" description="Involved in the stabilization of negative charge on the oxyanion by the formation of the oxyanion hole" evidence="10">
    <location>
        <position position="121"/>
    </location>
</feature>
<dbReference type="STRING" id="749551.HMPREF9555_00031"/>
<dbReference type="InterPro" id="IPR016117">
    <property type="entry name" value="ArgJ-like_dom_sf"/>
</dbReference>
<dbReference type="AlphaFoldDB" id="E7MZ91"/>
<evidence type="ECO:0000256" key="4">
    <source>
        <dbReference type="ARBA" id="ARBA00022605"/>
    </source>
</evidence>
<keyword evidence="12" id="KW-1185">Reference proteome</keyword>
<accession>E7MZ91</accession>
<comment type="function">
    <text evidence="10">Catalyzes two activities which are involved in the cyclic version of arginine biosynthesis: the synthesis of N-acetylglutamate from glutamate and acetyl-CoA as the acetyl donor, and of ornithine by transacetylation between N(2)-acetylornithine and glutamate.</text>
</comment>